<accession>A0A2H0W338</accession>
<name>A0A2H0W338_9BACT</name>
<dbReference type="EMBL" id="PEZZ01000029">
    <property type="protein sequence ID" value="PIS04941.1"/>
    <property type="molecule type" value="Genomic_DNA"/>
</dbReference>
<feature type="transmembrane region" description="Helical" evidence="2">
    <location>
        <begin position="156"/>
        <end position="178"/>
    </location>
</feature>
<comment type="caution">
    <text evidence="3">The sequence shown here is derived from an EMBL/GenBank/DDBJ whole genome shotgun (WGS) entry which is preliminary data.</text>
</comment>
<keyword evidence="2" id="KW-1133">Transmembrane helix</keyword>
<reference evidence="4" key="1">
    <citation type="submission" date="2017-09" db="EMBL/GenBank/DDBJ databases">
        <title>Depth-based differentiation of microbial function through sediment-hosted aquifers and enrichment of novel symbionts in the deep terrestrial subsurface.</title>
        <authorList>
            <person name="Probst A.J."/>
            <person name="Ladd B."/>
            <person name="Jarett J.K."/>
            <person name="Geller-Mcgrath D.E."/>
            <person name="Sieber C.M.K."/>
            <person name="Emerson J.B."/>
            <person name="Anantharaman K."/>
            <person name="Thomas B.C."/>
            <person name="Malmstrom R."/>
            <person name="Stieglmeier M."/>
            <person name="Klingl A."/>
            <person name="Woyke T."/>
            <person name="Ryan C.M."/>
            <person name="Banfield J.F."/>
        </authorList>
    </citation>
    <scope>NUCLEOTIDE SEQUENCE [LARGE SCALE GENOMIC DNA]</scope>
</reference>
<sequence>MADEKQNQRLTGPQFSLHKPGDYSQLWRRELVKANRQRQQPEAEQADELEEQAENEISSAALSLGQAAVAAQSISYAEPIIKTDRQAARARNILKAEKVSFQNLQDEKKLHKTITERAVILGQKLSEQAAKGANWPLFVLVFVAVLYDILDPIASYSTAWIAKIFIWAMTFFINSFLIHWASRYQGRTSIKARRLMYRAMFRIYIRMLGGMSAELIPFIDFLPMMTFTSLLTVRWLILERRKFRQQAENELQKAIKEDKQIANLVIEPPRRLAKAA</sequence>
<evidence type="ECO:0000313" key="3">
    <source>
        <dbReference type="EMBL" id="PIS04941.1"/>
    </source>
</evidence>
<evidence type="ECO:0000256" key="1">
    <source>
        <dbReference type="SAM" id="MobiDB-lite"/>
    </source>
</evidence>
<evidence type="ECO:0000256" key="2">
    <source>
        <dbReference type="SAM" id="Phobius"/>
    </source>
</evidence>
<proteinExistence type="predicted"/>
<dbReference type="Proteomes" id="UP000230935">
    <property type="component" value="Unassembled WGS sequence"/>
</dbReference>
<feature type="transmembrane region" description="Helical" evidence="2">
    <location>
        <begin position="133"/>
        <end position="150"/>
    </location>
</feature>
<keyword evidence="2" id="KW-0812">Transmembrane</keyword>
<evidence type="ECO:0000313" key="4">
    <source>
        <dbReference type="Proteomes" id="UP000230935"/>
    </source>
</evidence>
<feature type="region of interest" description="Disordered" evidence="1">
    <location>
        <begin position="1"/>
        <end position="22"/>
    </location>
</feature>
<dbReference type="AlphaFoldDB" id="A0A2H0W338"/>
<keyword evidence="2" id="KW-0472">Membrane</keyword>
<organism evidence="3 4">
    <name type="scientific">Candidatus Buchananbacteria bacterium CG10_big_fil_rev_8_21_14_0_10_42_9</name>
    <dbReference type="NCBI Taxonomy" id="1974526"/>
    <lineage>
        <taxon>Bacteria</taxon>
        <taxon>Candidatus Buchananiibacteriota</taxon>
    </lineage>
</organism>
<protein>
    <submittedName>
        <fullName evidence="3">Uncharacterized protein</fullName>
    </submittedName>
</protein>
<gene>
    <name evidence="3" type="ORF">COT81_03640</name>
</gene>
<feature type="transmembrane region" description="Helical" evidence="2">
    <location>
        <begin position="199"/>
        <end position="216"/>
    </location>
</feature>